<organism evidence="2 3">
    <name type="scientific">Aspergillus steynii IBT 23096</name>
    <dbReference type="NCBI Taxonomy" id="1392250"/>
    <lineage>
        <taxon>Eukaryota</taxon>
        <taxon>Fungi</taxon>
        <taxon>Dikarya</taxon>
        <taxon>Ascomycota</taxon>
        <taxon>Pezizomycotina</taxon>
        <taxon>Eurotiomycetes</taxon>
        <taxon>Eurotiomycetidae</taxon>
        <taxon>Eurotiales</taxon>
        <taxon>Aspergillaceae</taxon>
        <taxon>Aspergillus</taxon>
        <taxon>Aspergillus subgen. Circumdati</taxon>
    </lineage>
</organism>
<feature type="transmembrane region" description="Helical" evidence="1">
    <location>
        <begin position="30"/>
        <end position="51"/>
    </location>
</feature>
<proteinExistence type="predicted"/>
<protein>
    <submittedName>
        <fullName evidence="2">Uncharacterized protein</fullName>
    </submittedName>
</protein>
<keyword evidence="1" id="KW-0472">Membrane</keyword>
<evidence type="ECO:0000313" key="2">
    <source>
        <dbReference type="EMBL" id="PLB55505.1"/>
    </source>
</evidence>
<reference evidence="2 3" key="1">
    <citation type="submission" date="2016-12" db="EMBL/GenBank/DDBJ databases">
        <title>The genomes of Aspergillus section Nigri reveals drivers in fungal speciation.</title>
        <authorList>
            <consortium name="DOE Joint Genome Institute"/>
            <person name="Vesth T.C."/>
            <person name="Nybo J."/>
            <person name="Theobald S."/>
            <person name="Brandl J."/>
            <person name="Frisvad J.C."/>
            <person name="Nielsen K.F."/>
            <person name="Lyhne E.K."/>
            <person name="Kogle M.E."/>
            <person name="Kuo A."/>
            <person name="Riley R."/>
            <person name="Clum A."/>
            <person name="Nolan M."/>
            <person name="Lipzen A."/>
            <person name="Salamov A."/>
            <person name="Henrissat B."/>
            <person name="Wiebenga A."/>
            <person name="De Vries R.P."/>
            <person name="Grigoriev I.V."/>
            <person name="Mortensen U.H."/>
            <person name="Andersen M.R."/>
            <person name="Baker S.E."/>
        </authorList>
    </citation>
    <scope>NUCLEOTIDE SEQUENCE [LARGE SCALE GENOMIC DNA]</scope>
    <source>
        <strain evidence="2 3">IBT 23096</strain>
    </source>
</reference>
<dbReference type="Proteomes" id="UP000234275">
    <property type="component" value="Unassembled WGS sequence"/>
</dbReference>
<keyword evidence="1" id="KW-1133">Transmembrane helix</keyword>
<comment type="caution">
    <text evidence="2">The sequence shown here is derived from an EMBL/GenBank/DDBJ whole genome shotgun (WGS) entry which is preliminary data.</text>
</comment>
<evidence type="ECO:0000256" key="1">
    <source>
        <dbReference type="SAM" id="Phobius"/>
    </source>
</evidence>
<dbReference type="RefSeq" id="XP_024710807.1">
    <property type="nucleotide sequence ID" value="XM_024848392.1"/>
</dbReference>
<accession>A0A2I2GRJ6</accession>
<dbReference type="AlphaFoldDB" id="A0A2I2GRJ6"/>
<sequence>MRHIQVHTSAQQKPINAKIKHSPETRLNLYPLYGLRVAIPCLGPSFVLFSLRRDYPLRTITPSNYIQQ</sequence>
<name>A0A2I2GRJ6_9EURO</name>
<keyword evidence="1" id="KW-0812">Transmembrane</keyword>
<keyword evidence="3" id="KW-1185">Reference proteome</keyword>
<dbReference type="VEuPathDB" id="FungiDB:P170DRAFT_433031"/>
<gene>
    <name evidence="2" type="ORF">P170DRAFT_433031</name>
</gene>
<dbReference type="EMBL" id="MSFO01000001">
    <property type="protein sequence ID" value="PLB55505.1"/>
    <property type="molecule type" value="Genomic_DNA"/>
</dbReference>
<evidence type="ECO:0000313" key="3">
    <source>
        <dbReference type="Proteomes" id="UP000234275"/>
    </source>
</evidence>
<dbReference type="GeneID" id="36556091"/>